<dbReference type="InterPro" id="IPR003574">
    <property type="entry name" value="IL-6-like"/>
</dbReference>
<feature type="signal peptide" evidence="6">
    <location>
        <begin position="1"/>
        <end position="26"/>
    </location>
</feature>
<dbReference type="GO" id="GO:0030154">
    <property type="term" value="P:cell differentiation"/>
    <property type="evidence" value="ECO:0007669"/>
    <property type="project" value="InterPro"/>
</dbReference>
<dbReference type="HOGENOM" id="CLU_096521_0_0_1"/>
<evidence type="ECO:0000256" key="2">
    <source>
        <dbReference type="ARBA" id="ARBA00019464"/>
    </source>
</evidence>
<sequence>MGPQLQITGSLGPLAFTLVLLVTTAARPTPDALGVSSKPALGTTDLGKCKSLAKTLYKEADALKEENGENQSMCDNSSTILAENNLVFPNLTEQDGCFYSGFNKETCLINLISKLQEFDGYFQFMENELKEKKSRIEALKMFTTQLAESLKKLMMGADLVPTLNPTASHDLVLKLKSLNEWSRKVALHLSLCRYIKFMEHTIRAIRNMDPTDVSV</sequence>
<evidence type="ECO:0000256" key="6">
    <source>
        <dbReference type="SAM" id="SignalP"/>
    </source>
</evidence>
<keyword evidence="3" id="KW-0011">Acute phase</keyword>
<name>G3WCK1_SARHA</name>
<dbReference type="GO" id="GO:0006953">
    <property type="term" value="P:acute-phase response"/>
    <property type="evidence" value="ECO:0007669"/>
    <property type="project" value="UniProtKB-KW"/>
</dbReference>
<keyword evidence="8" id="KW-1185">Reference proteome</keyword>
<organism evidence="7 8">
    <name type="scientific">Sarcophilus harrisii</name>
    <name type="common">Tasmanian devil</name>
    <name type="synonym">Sarcophilus laniarius</name>
    <dbReference type="NCBI Taxonomy" id="9305"/>
    <lineage>
        <taxon>Eukaryota</taxon>
        <taxon>Metazoa</taxon>
        <taxon>Chordata</taxon>
        <taxon>Craniata</taxon>
        <taxon>Vertebrata</taxon>
        <taxon>Euteleostomi</taxon>
        <taxon>Mammalia</taxon>
        <taxon>Metatheria</taxon>
        <taxon>Dasyuromorphia</taxon>
        <taxon>Dasyuridae</taxon>
        <taxon>Sarcophilus</taxon>
    </lineage>
</organism>
<dbReference type="CTD" id="3569"/>
<reference evidence="7" key="3">
    <citation type="submission" date="2025-09" db="UniProtKB">
        <authorList>
            <consortium name="Ensembl"/>
        </authorList>
    </citation>
    <scope>IDENTIFICATION</scope>
</reference>
<dbReference type="PANTHER" id="PTHR48494:SF1">
    <property type="entry name" value="INTERLEUKIN-6"/>
    <property type="match status" value="1"/>
</dbReference>
<dbReference type="GeneID" id="105750762"/>
<dbReference type="GO" id="GO:0005615">
    <property type="term" value="C:extracellular space"/>
    <property type="evidence" value="ECO:0007669"/>
    <property type="project" value="InterPro"/>
</dbReference>
<comment type="function">
    <text evidence="4">Cytokine with a wide variety of biological functions in immunity, tissue regeneration, and metabolism. Binds to IL6R, then the complex associates to the signaling subunit IL6ST/gp130 to trigger the intracellular IL6-signaling pathway. The interaction with the membrane-bound IL6R and IL6ST stimulates 'classic signaling', whereas the binding of IL6 and soluble IL6R to IL6ST stimulates 'trans-signaling'. Alternatively, 'cluster signaling' occurs when membrane-bound IL6:IL6R complexes on transmitter cells activate IL6ST receptors on neighboring receiver cells.</text>
</comment>
<dbReference type="GO" id="GO:0006955">
    <property type="term" value="P:immune response"/>
    <property type="evidence" value="ECO:0007669"/>
    <property type="project" value="InterPro"/>
</dbReference>
<dbReference type="RefSeq" id="XP_031796496.1">
    <property type="nucleotide sequence ID" value="XM_031940636.1"/>
</dbReference>
<dbReference type="eggNOG" id="ENOG502S7Q4">
    <property type="taxonomic scope" value="Eukaryota"/>
</dbReference>
<feature type="chain" id="PRO_5029795398" description="Interleukin-6" evidence="6">
    <location>
        <begin position="27"/>
        <end position="215"/>
    </location>
</feature>
<protein>
    <recommendedName>
        <fullName evidence="2">Interleukin-6</fullName>
    </recommendedName>
</protein>
<dbReference type="PANTHER" id="PTHR48494">
    <property type="entry name" value="INTERLEUKIN-6"/>
    <property type="match status" value="1"/>
</dbReference>
<dbReference type="SMART" id="SM00126">
    <property type="entry name" value="IL6"/>
    <property type="match status" value="1"/>
</dbReference>
<proteinExistence type="inferred from homology"/>
<evidence type="ECO:0000256" key="5">
    <source>
        <dbReference type="ARBA" id="ARBA00023468"/>
    </source>
</evidence>
<dbReference type="Proteomes" id="UP000007648">
    <property type="component" value="Unassembled WGS sequence"/>
</dbReference>
<comment type="similarity">
    <text evidence="1">Belongs to the IL-6 superfamily.</text>
</comment>
<dbReference type="FunCoup" id="G3WCK1">
    <property type="interactions" value="961"/>
</dbReference>
<dbReference type="Gene3D" id="1.20.1250.10">
    <property type="match status" value="1"/>
</dbReference>
<dbReference type="GeneTree" id="ENSGT00390000000878"/>
<evidence type="ECO:0000256" key="3">
    <source>
        <dbReference type="ARBA" id="ARBA00022486"/>
    </source>
</evidence>
<dbReference type="PRINTS" id="PR00433">
    <property type="entry name" value="IL6GCSFMGF"/>
</dbReference>
<dbReference type="STRING" id="9305.ENSSHAP00000013156"/>
<dbReference type="GO" id="GO:0051240">
    <property type="term" value="P:positive regulation of multicellular organismal process"/>
    <property type="evidence" value="ECO:0007669"/>
    <property type="project" value="UniProtKB-ARBA"/>
</dbReference>
<evidence type="ECO:0000313" key="8">
    <source>
        <dbReference type="Proteomes" id="UP000007648"/>
    </source>
</evidence>
<dbReference type="GO" id="GO:0046427">
    <property type="term" value="P:positive regulation of receptor signaling pathway via JAK-STAT"/>
    <property type="evidence" value="ECO:0007669"/>
    <property type="project" value="TreeGrafter"/>
</dbReference>
<comment type="subunit">
    <text evidence="5">Component of a hexamer of two molecules each of IL6, IL6R and IL6ST; first binds to IL6R to associate with the signaling subunit IL6ST. Interacts with IL6R (via the N-terminal ectodomain); this interaction may be affected by IL6R-binding with SORL1, hence decreasing IL6 cis signaling. Interacts with SORL1 (via the N-terminal ectodomain); this interaction leads to IL6 internalization and lysosomal degradation. May form a trimeric complex with the soluble SORL1 ectodomain and soluble IL6R receptor; this interaction might stabilize circulating IL6, hence promoting IL6 trans signaling.</text>
</comment>
<reference evidence="7 8" key="1">
    <citation type="journal article" date="2011" name="Proc. Natl. Acad. Sci. U.S.A.">
        <title>Genetic diversity and population structure of the endangered marsupial Sarcophilus harrisii (Tasmanian devil).</title>
        <authorList>
            <person name="Miller W."/>
            <person name="Hayes V.M."/>
            <person name="Ratan A."/>
            <person name="Petersen D.C."/>
            <person name="Wittekindt N.E."/>
            <person name="Miller J."/>
            <person name="Walenz B."/>
            <person name="Knight J."/>
            <person name="Qi J."/>
            <person name="Zhao F."/>
            <person name="Wang Q."/>
            <person name="Bedoya-Reina O.C."/>
            <person name="Katiyar N."/>
            <person name="Tomsho L.P."/>
            <person name="Kasson L.M."/>
            <person name="Hardie R.A."/>
            <person name="Woodbridge P."/>
            <person name="Tindall E.A."/>
            <person name="Bertelsen M.F."/>
            <person name="Dixon D."/>
            <person name="Pyecroft S."/>
            <person name="Helgen K.M."/>
            <person name="Lesk A.M."/>
            <person name="Pringle T.H."/>
            <person name="Patterson N."/>
            <person name="Zhang Y."/>
            <person name="Kreiss A."/>
            <person name="Woods G.M."/>
            <person name="Jones M.E."/>
            <person name="Schuster S.C."/>
        </authorList>
    </citation>
    <scope>NUCLEOTIDE SEQUENCE [LARGE SCALE GENOMIC DNA]</scope>
</reference>
<evidence type="ECO:0000256" key="1">
    <source>
        <dbReference type="ARBA" id="ARBA00007432"/>
    </source>
</evidence>
<dbReference type="GO" id="GO:0005125">
    <property type="term" value="F:cytokine activity"/>
    <property type="evidence" value="ECO:0007669"/>
    <property type="project" value="InterPro"/>
</dbReference>
<dbReference type="AlphaFoldDB" id="G3WCK1"/>
<dbReference type="KEGG" id="shr:105750762"/>
<dbReference type="PRINTS" id="PR00434">
    <property type="entry name" value="INTERLEUKIN6"/>
</dbReference>
<dbReference type="InterPro" id="IPR009079">
    <property type="entry name" value="4_helix_cytokine-like_core"/>
</dbReference>
<evidence type="ECO:0000256" key="4">
    <source>
        <dbReference type="ARBA" id="ARBA00023441"/>
    </source>
</evidence>
<dbReference type="InParanoid" id="G3WCK1"/>
<gene>
    <name evidence="7" type="primary">IL6</name>
</gene>
<dbReference type="Pfam" id="PF00489">
    <property type="entry name" value="IL6"/>
    <property type="match status" value="1"/>
</dbReference>
<keyword evidence="6" id="KW-0732">Signal</keyword>
<reference evidence="7" key="2">
    <citation type="submission" date="2025-08" db="UniProtKB">
        <authorList>
            <consortium name="Ensembl"/>
        </authorList>
    </citation>
    <scope>IDENTIFICATION</scope>
</reference>
<dbReference type="InterPro" id="IPR030474">
    <property type="entry name" value="IL-6/GCSF/MGF"/>
</dbReference>
<dbReference type="OrthoDB" id="8943569at2759"/>
<dbReference type="Ensembl" id="ENSSHAT00000013262.2">
    <property type="protein sequence ID" value="ENSSHAP00000013156.2"/>
    <property type="gene ID" value="ENSSHAG00000011246.2"/>
</dbReference>
<accession>G3WCK1</accession>
<dbReference type="SUPFAM" id="SSF47266">
    <property type="entry name" value="4-helical cytokines"/>
    <property type="match status" value="1"/>
</dbReference>
<dbReference type="GO" id="GO:0005138">
    <property type="term" value="F:interleukin-6 receptor binding"/>
    <property type="evidence" value="ECO:0007669"/>
    <property type="project" value="InterPro"/>
</dbReference>
<dbReference type="GO" id="GO:0005896">
    <property type="term" value="C:interleukin-6 receptor complex"/>
    <property type="evidence" value="ECO:0007669"/>
    <property type="project" value="TreeGrafter"/>
</dbReference>
<evidence type="ECO:0000313" key="7">
    <source>
        <dbReference type="Ensembl" id="ENSSHAP00000013156.2"/>
    </source>
</evidence>